<feature type="binding site" evidence="6">
    <location>
        <position position="37"/>
    </location>
    <ligand>
        <name>NAD(+)</name>
        <dbReference type="ChEBI" id="CHEBI:57540"/>
    </ligand>
</feature>
<dbReference type="PANTHER" id="PTHR43148">
    <property type="entry name" value="GLYCERALDEHYDE-3-PHOSPHATE DEHYDROGENASE 2"/>
    <property type="match status" value="1"/>
</dbReference>
<comment type="subunit">
    <text evidence="2">Homotetramer.</text>
</comment>
<accession>A0A1G8X707</accession>
<feature type="binding site" evidence="6">
    <location>
        <position position="315"/>
    </location>
    <ligand>
        <name>NAD(+)</name>
        <dbReference type="ChEBI" id="CHEBI:57540"/>
    </ligand>
</feature>
<gene>
    <name evidence="11" type="ORF">SAMN05216212_0966</name>
</gene>
<keyword evidence="12" id="KW-1185">Reference proteome</keyword>
<evidence type="ECO:0000256" key="5">
    <source>
        <dbReference type="PIRSR" id="PIRSR000149-2"/>
    </source>
</evidence>
<dbReference type="FunFam" id="3.40.50.720:FF:000001">
    <property type="entry name" value="Glyceraldehyde-3-phosphate dehydrogenase"/>
    <property type="match status" value="1"/>
</dbReference>
<protein>
    <recommendedName>
        <fullName evidence="9">Glyceraldehyde-3-phosphate dehydrogenase</fullName>
        <ecNumber evidence="9">1.2.1.-</ecNumber>
    </recommendedName>
</protein>
<dbReference type="InterPro" id="IPR006424">
    <property type="entry name" value="Glyceraldehyde-3-P_DH_1"/>
</dbReference>
<dbReference type="InterPro" id="IPR020830">
    <property type="entry name" value="GlycerAld_3-P_DH_AS"/>
</dbReference>
<organism evidence="11 12">
    <name type="scientific">Microbulbifer yueqingensis</name>
    <dbReference type="NCBI Taxonomy" id="658219"/>
    <lineage>
        <taxon>Bacteria</taxon>
        <taxon>Pseudomonadati</taxon>
        <taxon>Pseudomonadota</taxon>
        <taxon>Gammaproteobacteria</taxon>
        <taxon>Cellvibrionales</taxon>
        <taxon>Microbulbiferaceae</taxon>
        <taxon>Microbulbifer</taxon>
    </lineage>
</organism>
<dbReference type="CDD" id="cd18126">
    <property type="entry name" value="GAPDH_I_C"/>
    <property type="match status" value="1"/>
</dbReference>
<dbReference type="NCBIfam" id="TIGR01534">
    <property type="entry name" value="GAPDH-I"/>
    <property type="match status" value="1"/>
</dbReference>
<dbReference type="Proteomes" id="UP000199305">
    <property type="component" value="Unassembled WGS sequence"/>
</dbReference>
<feature type="site" description="Activates thiol group during catalysis" evidence="7">
    <location>
        <position position="181"/>
    </location>
</feature>
<dbReference type="GO" id="GO:0016620">
    <property type="term" value="F:oxidoreductase activity, acting on the aldehyde or oxo group of donors, NAD or NADP as acceptor"/>
    <property type="evidence" value="ECO:0007669"/>
    <property type="project" value="InterPro"/>
</dbReference>
<dbReference type="SMART" id="SM00846">
    <property type="entry name" value="Gp_dh_N"/>
    <property type="match status" value="1"/>
</dbReference>
<feature type="binding site" evidence="6">
    <location>
        <position position="81"/>
    </location>
    <ligand>
        <name>NAD(+)</name>
        <dbReference type="ChEBI" id="CHEBI:57540"/>
    </ligand>
</feature>
<evidence type="ECO:0000256" key="9">
    <source>
        <dbReference type="RuleBase" id="RU361160"/>
    </source>
</evidence>
<dbReference type="InterPro" id="IPR020829">
    <property type="entry name" value="GlycerAld_3-P_DH_cat"/>
</dbReference>
<dbReference type="PROSITE" id="PS00071">
    <property type="entry name" value="GAPDH"/>
    <property type="match status" value="1"/>
</dbReference>
<dbReference type="EMBL" id="FNFH01000002">
    <property type="protein sequence ID" value="SDJ85605.1"/>
    <property type="molecule type" value="Genomic_DNA"/>
</dbReference>
<dbReference type="SUPFAM" id="SSF55347">
    <property type="entry name" value="Glyceraldehyde-3-phosphate dehydrogenase-like, C-terminal domain"/>
    <property type="match status" value="1"/>
</dbReference>
<comment type="similarity">
    <text evidence="1 8">Belongs to the glyceraldehyde-3-phosphate dehydrogenase family.</text>
</comment>
<feature type="binding site" evidence="5">
    <location>
        <begin position="212"/>
        <end position="213"/>
    </location>
    <ligand>
        <name>D-glyceraldehyde 3-phosphate</name>
        <dbReference type="ChEBI" id="CHEBI:59776"/>
    </ligand>
</feature>
<evidence type="ECO:0000256" key="7">
    <source>
        <dbReference type="PIRSR" id="PIRSR000149-4"/>
    </source>
</evidence>
<evidence type="ECO:0000256" key="2">
    <source>
        <dbReference type="ARBA" id="ARBA00011881"/>
    </source>
</evidence>
<dbReference type="RefSeq" id="WP_091509313.1">
    <property type="nucleotide sequence ID" value="NZ_FNFH01000002.1"/>
</dbReference>
<evidence type="ECO:0000259" key="10">
    <source>
        <dbReference type="SMART" id="SM00846"/>
    </source>
</evidence>
<dbReference type="FunFam" id="3.30.360.10:FF:000002">
    <property type="entry name" value="Glyceraldehyde-3-phosphate dehydrogenase"/>
    <property type="match status" value="1"/>
</dbReference>
<evidence type="ECO:0000256" key="4">
    <source>
        <dbReference type="PIRSR" id="PIRSR000149-1"/>
    </source>
</evidence>
<dbReference type="InterPro" id="IPR036291">
    <property type="entry name" value="NAD(P)-bd_dom_sf"/>
</dbReference>
<dbReference type="CDD" id="cd05214">
    <property type="entry name" value="GAPDH_I_N"/>
    <property type="match status" value="1"/>
</dbReference>
<evidence type="ECO:0000256" key="3">
    <source>
        <dbReference type="ARBA" id="ARBA00023002"/>
    </source>
</evidence>
<dbReference type="GO" id="GO:0006006">
    <property type="term" value="P:glucose metabolic process"/>
    <property type="evidence" value="ECO:0007669"/>
    <property type="project" value="InterPro"/>
</dbReference>
<dbReference type="GO" id="GO:0050661">
    <property type="term" value="F:NADP binding"/>
    <property type="evidence" value="ECO:0007669"/>
    <property type="project" value="InterPro"/>
</dbReference>
<dbReference type="GO" id="GO:0051287">
    <property type="term" value="F:NAD binding"/>
    <property type="evidence" value="ECO:0007669"/>
    <property type="project" value="InterPro"/>
</dbReference>
<dbReference type="Gene3D" id="3.40.50.720">
    <property type="entry name" value="NAD(P)-binding Rossmann-like Domain"/>
    <property type="match status" value="1"/>
</dbReference>
<sequence>MKIKIAINGYGRIGRNVTRAIYESGYSDRVQLVAINDLAPVESNAHLTRFDTIHGRFNTPVSVDGDTLLIGSDRIRVCQERDPAQLPWKELGVDLVLECTGRFTGKEAASAHITAGARAVLISAPSKDADLTVVYGVNDDRLTAEHKVVSNASCTTNCLAPVAQALHRELGIERGFMTTVHAYTNDQNTQDAVHADIYRARAAADNMIPTKTGAAAAVGLVLPELKGRLDGMAVRVPVSNVSLVDCQFIADRDTTVEEVNQIMERAAEASGGVLTYCDQPLVSVDFNHTTASSHFDANHTRVNGNLVKVMAWYDNEWGFSHRMLDTTIAMAEALEVNKAAAETA</sequence>
<evidence type="ECO:0000256" key="8">
    <source>
        <dbReference type="RuleBase" id="RU000397"/>
    </source>
</evidence>
<evidence type="ECO:0000256" key="1">
    <source>
        <dbReference type="ARBA" id="ARBA00007406"/>
    </source>
</evidence>
<evidence type="ECO:0000256" key="6">
    <source>
        <dbReference type="PIRSR" id="PIRSR000149-3"/>
    </source>
</evidence>
<dbReference type="SUPFAM" id="SSF51735">
    <property type="entry name" value="NAD(P)-binding Rossmann-fold domains"/>
    <property type="match status" value="1"/>
</dbReference>
<reference evidence="12" key="1">
    <citation type="submission" date="2016-10" db="EMBL/GenBank/DDBJ databases">
        <authorList>
            <person name="Varghese N."/>
            <person name="Submissions S."/>
        </authorList>
    </citation>
    <scope>NUCLEOTIDE SEQUENCE [LARGE SCALE GENOMIC DNA]</scope>
    <source>
        <strain evidence="12">CGMCC 1.10658</strain>
    </source>
</reference>
<evidence type="ECO:0000313" key="12">
    <source>
        <dbReference type="Proteomes" id="UP000199305"/>
    </source>
</evidence>
<evidence type="ECO:0000313" key="11">
    <source>
        <dbReference type="EMBL" id="SDJ85605.1"/>
    </source>
</evidence>
<feature type="binding site" evidence="5">
    <location>
        <position position="184"/>
    </location>
    <ligand>
        <name>D-glyceraldehyde 3-phosphate</name>
        <dbReference type="ChEBI" id="CHEBI:59776"/>
    </ligand>
</feature>
<dbReference type="OrthoDB" id="9803304at2"/>
<dbReference type="Pfam" id="PF02800">
    <property type="entry name" value="Gp_dh_C"/>
    <property type="match status" value="1"/>
</dbReference>
<dbReference type="AlphaFoldDB" id="A0A1G8X707"/>
<dbReference type="Gene3D" id="3.30.360.10">
    <property type="entry name" value="Dihydrodipicolinate Reductase, domain 2"/>
    <property type="match status" value="1"/>
</dbReference>
<dbReference type="STRING" id="658219.SAMN05216212_0966"/>
<keyword evidence="3 9" id="KW-0560">Oxidoreductase</keyword>
<dbReference type="PRINTS" id="PR00078">
    <property type="entry name" value="G3PDHDRGNASE"/>
</dbReference>
<feature type="active site" description="Nucleophile" evidence="4">
    <location>
        <position position="154"/>
    </location>
</feature>
<dbReference type="PIRSF" id="PIRSF000149">
    <property type="entry name" value="GAP_DH"/>
    <property type="match status" value="1"/>
</dbReference>
<feature type="binding site" evidence="6">
    <location>
        <position position="123"/>
    </location>
    <ligand>
        <name>NAD(+)</name>
        <dbReference type="ChEBI" id="CHEBI:57540"/>
    </ligand>
</feature>
<name>A0A1G8X707_9GAMM</name>
<keyword evidence="6" id="KW-0547">Nucleotide-binding</keyword>
<keyword evidence="6" id="KW-0520">NAD</keyword>
<dbReference type="Pfam" id="PF00044">
    <property type="entry name" value="Gp_dh_N"/>
    <property type="match status" value="1"/>
</dbReference>
<dbReference type="InterPro" id="IPR020828">
    <property type="entry name" value="GlycerAld_3-P_DH_NAD(P)-bd"/>
</dbReference>
<dbReference type="InterPro" id="IPR020831">
    <property type="entry name" value="GlycerAld/Erythrose_P_DH"/>
</dbReference>
<proteinExistence type="inferred from homology"/>
<feature type="binding site" evidence="5">
    <location>
        <begin position="153"/>
        <end position="155"/>
    </location>
    <ligand>
        <name>D-glyceraldehyde 3-phosphate</name>
        <dbReference type="ChEBI" id="CHEBI:59776"/>
    </ligand>
</feature>
<feature type="domain" description="Glyceraldehyde 3-phosphate dehydrogenase NAD(P) binding" evidence="10">
    <location>
        <begin position="3"/>
        <end position="154"/>
    </location>
</feature>
<dbReference type="EC" id="1.2.1.-" evidence="9"/>
<feature type="binding site" evidence="6">
    <location>
        <begin position="12"/>
        <end position="13"/>
    </location>
    <ligand>
        <name>NAD(+)</name>
        <dbReference type="ChEBI" id="CHEBI:57540"/>
    </ligand>
</feature>
<feature type="binding site" evidence="5">
    <location>
        <position position="235"/>
    </location>
    <ligand>
        <name>D-glyceraldehyde 3-phosphate</name>
        <dbReference type="ChEBI" id="CHEBI:59776"/>
    </ligand>
</feature>